<keyword evidence="2 5" id="KW-0547">Nucleotide-binding</keyword>
<dbReference type="GO" id="GO:0004672">
    <property type="term" value="F:protein kinase activity"/>
    <property type="evidence" value="ECO:0007669"/>
    <property type="project" value="InterPro"/>
</dbReference>
<feature type="region of interest" description="Disordered" evidence="6">
    <location>
        <begin position="421"/>
        <end position="458"/>
    </location>
</feature>
<feature type="compositionally biased region" description="Low complexity" evidence="6">
    <location>
        <begin position="13"/>
        <end position="44"/>
    </location>
</feature>
<dbReference type="AlphaFoldDB" id="A0A8T0UZU1"/>
<keyword evidence="4 5" id="KW-0067">ATP-binding</keyword>
<dbReference type="SUPFAM" id="SSF56112">
    <property type="entry name" value="Protein kinase-like (PK-like)"/>
    <property type="match status" value="1"/>
</dbReference>
<dbReference type="GO" id="GO:0005524">
    <property type="term" value="F:ATP binding"/>
    <property type="evidence" value="ECO:0007669"/>
    <property type="project" value="UniProtKB-UniRule"/>
</dbReference>
<keyword evidence="3" id="KW-0418">Kinase</keyword>
<dbReference type="InterPro" id="IPR017441">
    <property type="entry name" value="Protein_kinase_ATP_BS"/>
</dbReference>
<dbReference type="InterPro" id="IPR008271">
    <property type="entry name" value="Ser/Thr_kinase_AS"/>
</dbReference>
<reference evidence="8" key="1">
    <citation type="submission" date="2020-05" db="EMBL/GenBank/DDBJ databases">
        <title>WGS assembly of Panicum virgatum.</title>
        <authorList>
            <person name="Lovell J.T."/>
            <person name="Jenkins J."/>
            <person name="Shu S."/>
            <person name="Juenger T.E."/>
            <person name="Schmutz J."/>
        </authorList>
    </citation>
    <scope>NUCLEOTIDE SEQUENCE</scope>
    <source>
        <strain evidence="8">AP13</strain>
    </source>
</reference>
<evidence type="ECO:0000256" key="2">
    <source>
        <dbReference type="ARBA" id="ARBA00022741"/>
    </source>
</evidence>
<organism evidence="8 9">
    <name type="scientific">Panicum virgatum</name>
    <name type="common">Blackwell switchgrass</name>
    <dbReference type="NCBI Taxonomy" id="38727"/>
    <lineage>
        <taxon>Eukaryota</taxon>
        <taxon>Viridiplantae</taxon>
        <taxon>Streptophyta</taxon>
        <taxon>Embryophyta</taxon>
        <taxon>Tracheophyta</taxon>
        <taxon>Spermatophyta</taxon>
        <taxon>Magnoliopsida</taxon>
        <taxon>Liliopsida</taxon>
        <taxon>Poales</taxon>
        <taxon>Poaceae</taxon>
        <taxon>PACMAD clade</taxon>
        <taxon>Panicoideae</taxon>
        <taxon>Panicodae</taxon>
        <taxon>Paniceae</taxon>
        <taxon>Panicinae</taxon>
        <taxon>Panicum</taxon>
        <taxon>Panicum sect. Hiantes</taxon>
    </lineage>
</organism>
<dbReference type="PROSITE" id="PS00107">
    <property type="entry name" value="PROTEIN_KINASE_ATP"/>
    <property type="match status" value="1"/>
</dbReference>
<dbReference type="SMART" id="SM00220">
    <property type="entry name" value="S_TKc"/>
    <property type="match status" value="1"/>
</dbReference>
<evidence type="ECO:0000313" key="8">
    <source>
        <dbReference type="EMBL" id="KAG2629901.1"/>
    </source>
</evidence>
<evidence type="ECO:0000256" key="4">
    <source>
        <dbReference type="ARBA" id="ARBA00022840"/>
    </source>
</evidence>
<feature type="domain" description="Protein kinase" evidence="7">
    <location>
        <begin position="115"/>
        <end position="406"/>
    </location>
</feature>
<dbReference type="Proteomes" id="UP000823388">
    <property type="component" value="Chromosome 3K"/>
</dbReference>
<sequence>MVKGTHGGKLKDGAGAAASSGSGVAAEASTSTAAMAETSRTAAARRQPPSGVVRRGRLSPSALSVAVFLSKKGKLVRKKAGNASGLNRLGSVLADPCVQSHRFTLAELRKITHDFSDEQLLGEGAFGKVYKGVLQNGDTIAVKRLKLTMEVIHQDKQYENEARHLMRLKHPNIVQLVGYCSATEKKLVRHNGIFVYAEKFERLLCLEYLPKGNLCGHLSDESSGLDWSTRYKIIEGICYGLHYLHEEWQDTPIIHMDLKPANIMLDGNMVPKIADFGLSRLFGEDQTRTCTSNCKGTRGYMAPEYIDKGIITKKLDIFSLGVIIIEIMTGRKDYPLDETETSSQQYIELVLNKWRHRPRKAPGYTSGDIDYEQIKRCIQIGLLCVKKDEVKRPTISQIIKMLDGTEGAEVECIDERKDCTSSNRRTFSSSCPENGTTNAYSSSTPDEAFSSDKLAAQDGDDSDYEVFRVKRRSTIVLEKRCSEDVTTNLTENQVLRRLKKGLKKARSDDRKERMATEVSFGTRSDSLHIKSHCIDSVSGNRDNFVNGTKLKMIHQLVVNTVEDEVRFSQKSNGCSYQPPSVDLGPKRVKIRLRKEHNF</sequence>
<proteinExistence type="predicted"/>
<comment type="caution">
    <text evidence="8">The sequence shown here is derived from an EMBL/GenBank/DDBJ whole genome shotgun (WGS) entry which is preliminary data.</text>
</comment>
<dbReference type="EMBL" id="CM029041">
    <property type="protein sequence ID" value="KAG2629901.1"/>
    <property type="molecule type" value="Genomic_DNA"/>
</dbReference>
<evidence type="ECO:0000259" key="7">
    <source>
        <dbReference type="PROSITE" id="PS50011"/>
    </source>
</evidence>
<dbReference type="InterPro" id="IPR011009">
    <property type="entry name" value="Kinase-like_dom_sf"/>
</dbReference>
<dbReference type="FunFam" id="3.30.200.20:FF:000465">
    <property type="entry name" value="Cysteine-rich receptor-like protein kinase 6"/>
    <property type="match status" value="1"/>
</dbReference>
<evidence type="ECO:0000256" key="3">
    <source>
        <dbReference type="ARBA" id="ARBA00022777"/>
    </source>
</evidence>
<dbReference type="PROSITE" id="PS00108">
    <property type="entry name" value="PROTEIN_KINASE_ST"/>
    <property type="match status" value="1"/>
</dbReference>
<evidence type="ECO:0000256" key="6">
    <source>
        <dbReference type="SAM" id="MobiDB-lite"/>
    </source>
</evidence>
<feature type="binding site" evidence="5">
    <location>
        <position position="143"/>
    </location>
    <ligand>
        <name>ATP</name>
        <dbReference type="ChEBI" id="CHEBI:30616"/>
    </ligand>
</feature>
<dbReference type="PROSITE" id="PS50011">
    <property type="entry name" value="PROTEIN_KINASE_DOM"/>
    <property type="match status" value="1"/>
</dbReference>
<evidence type="ECO:0000256" key="5">
    <source>
        <dbReference type="PROSITE-ProRule" id="PRU10141"/>
    </source>
</evidence>
<dbReference type="FunFam" id="1.10.510.10:FF:000625">
    <property type="entry name" value="Cysteine-rich receptor-like protein kinase 6"/>
    <property type="match status" value="1"/>
</dbReference>
<keyword evidence="1" id="KW-0808">Transferase</keyword>
<dbReference type="Gene3D" id="1.10.510.10">
    <property type="entry name" value="Transferase(Phosphotransferase) domain 1"/>
    <property type="match status" value="1"/>
</dbReference>
<name>A0A8T0UZU1_PANVG</name>
<keyword evidence="9" id="KW-1185">Reference proteome</keyword>
<feature type="compositionally biased region" description="Polar residues" evidence="6">
    <location>
        <begin position="421"/>
        <end position="445"/>
    </location>
</feature>
<dbReference type="InterPro" id="IPR000719">
    <property type="entry name" value="Prot_kinase_dom"/>
</dbReference>
<feature type="region of interest" description="Disordered" evidence="6">
    <location>
        <begin position="1"/>
        <end position="56"/>
    </location>
</feature>
<dbReference type="Pfam" id="PF00069">
    <property type="entry name" value="Pkinase"/>
    <property type="match status" value="1"/>
</dbReference>
<protein>
    <recommendedName>
        <fullName evidence="7">Protein kinase domain-containing protein</fullName>
    </recommendedName>
</protein>
<accession>A0A8T0UZU1</accession>
<evidence type="ECO:0000313" key="9">
    <source>
        <dbReference type="Proteomes" id="UP000823388"/>
    </source>
</evidence>
<dbReference type="Gene3D" id="3.30.200.20">
    <property type="entry name" value="Phosphorylase Kinase, domain 1"/>
    <property type="match status" value="1"/>
</dbReference>
<dbReference type="PANTHER" id="PTHR45707">
    <property type="entry name" value="C2 CALCIUM/LIPID-BINDING PLANT PHOSPHORIBOSYLTRANSFERASE FAMILY PROTEIN"/>
    <property type="match status" value="1"/>
</dbReference>
<evidence type="ECO:0000256" key="1">
    <source>
        <dbReference type="ARBA" id="ARBA00022679"/>
    </source>
</evidence>
<dbReference type="PANTHER" id="PTHR45707:SF71">
    <property type="entry name" value="PROTEIN KINASE DOMAIN-CONTAINING PROTEIN"/>
    <property type="match status" value="1"/>
</dbReference>
<gene>
    <name evidence="8" type="ORF">PVAP13_3KG510700</name>
</gene>